<dbReference type="FunFam" id="3.40.190.10:FF:000195">
    <property type="entry name" value="Glutamate receptor 2.7"/>
    <property type="match status" value="1"/>
</dbReference>
<dbReference type="EnsemblPlants" id="OBART06G05770.1">
    <property type="protein sequence ID" value="OBART06G05770.1"/>
    <property type="gene ID" value="OBART06G05770"/>
</dbReference>
<dbReference type="InterPro" id="IPR028082">
    <property type="entry name" value="Peripla_BP_I"/>
</dbReference>
<evidence type="ECO:0000256" key="7">
    <source>
        <dbReference type="ARBA" id="ARBA00023065"/>
    </source>
</evidence>
<dbReference type="InterPro" id="IPR019594">
    <property type="entry name" value="Glu/Gly-bd"/>
</dbReference>
<dbReference type="PANTHER" id="PTHR18966">
    <property type="entry name" value="IONOTROPIC GLUTAMATE RECEPTOR"/>
    <property type="match status" value="1"/>
</dbReference>
<evidence type="ECO:0000259" key="15">
    <source>
        <dbReference type="SMART" id="SM00079"/>
    </source>
</evidence>
<dbReference type="GO" id="GO:0015276">
    <property type="term" value="F:ligand-gated monoatomic ion channel activity"/>
    <property type="evidence" value="ECO:0007669"/>
    <property type="project" value="InterPro"/>
</dbReference>
<keyword evidence="10" id="KW-0325">Glycoprotein</keyword>
<dbReference type="Pfam" id="PF10613">
    <property type="entry name" value="Lig_chan-Glu_bd"/>
    <property type="match status" value="2"/>
</dbReference>
<dbReference type="PaxDb" id="65489-OBART06G05770.1"/>
<feature type="region of interest" description="Disordered" evidence="13">
    <location>
        <begin position="661"/>
        <end position="702"/>
    </location>
</feature>
<keyword evidence="11" id="KW-1071">Ligand-gated ion channel</keyword>
<dbReference type="InterPro" id="IPR015683">
    <property type="entry name" value="Ionotropic_Glu_rcpt"/>
</dbReference>
<dbReference type="AlphaFoldDB" id="A0A0D3GDP1"/>
<feature type="domain" description="Ionotropic glutamate receptor C-terminal" evidence="15">
    <location>
        <begin position="703"/>
        <end position="1048"/>
    </location>
</feature>
<evidence type="ECO:0000256" key="12">
    <source>
        <dbReference type="ARBA" id="ARBA00023303"/>
    </source>
</evidence>
<feature type="transmembrane region" description="Helical" evidence="14">
    <location>
        <begin position="826"/>
        <end position="844"/>
    </location>
</feature>
<feature type="transmembrane region" description="Helical" evidence="14">
    <location>
        <begin position="856"/>
        <end position="874"/>
    </location>
</feature>
<reference evidence="16" key="2">
    <citation type="submission" date="2015-03" db="UniProtKB">
        <authorList>
            <consortium name="EnsemblPlants"/>
        </authorList>
    </citation>
    <scope>IDENTIFICATION</scope>
</reference>
<evidence type="ECO:0000313" key="17">
    <source>
        <dbReference type="Proteomes" id="UP000026960"/>
    </source>
</evidence>
<dbReference type="FunFam" id="1.10.287.70:FF:000037">
    <property type="entry name" value="Glutamate receptor"/>
    <property type="match status" value="1"/>
</dbReference>
<organism evidence="16">
    <name type="scientific">Oryza barthii</name>
    <dbReference type="NCBI Taxonomy" id="65489"/>
    <lineage>
        <taxon>Eukaryota</taxon>
        <taxon>Viridiplantae</taxon>
        <taxon>Streptophyta</taxon>
        <taxon>Embryophyta</taxon>
        <taxon>Tracheophyta</taxon>
        <taxon>Spermatophyta</taxon>
        <taxon>Magnoliopsida</taxon>
        <taxon>Liliopsida</taxon>
        <taxon>Poales</taxon>
        <taxon>Poaceae</taxon>
        <taxon>BOP clade</taxon>
        <taxon>Oryzoideae</taxon>
        <taxon>Oryzeae</taxon>
        <taxon>Oryzinae</taxon>
        <taxon>Oryza</taxon>
    </lineage>
</organism>
<keyword evidence="3" id="KW-0813">Transport</keyword>
<comment type="subcellular location">
    <subcellularLocation>
        <location evidence="1">Membrane</location>
        <topology evidence="1">Multi-pass membrane protein</topology>
    </subcellularLocation>
</comment>
<dbReference type="SUPFAM" id="SSF53850">
    <property type="entry name" value="Periplasmic binding protein-like II"/>
    <property type="match status" value="2"/>
</dbReference>
<protein>
    <recommendedName>
        <fullName evidence="15">Ionotropic glutamate receptor C-terminal domain-containing protein</fullName>
    </recommendedName>
</protein>
<dbReference type="SUPFAM" id="SSF53822">
    <property type="entry name" value="Periplasmic binding protein-like I"/>
    <property type="match status" value="1"/>
</dbReference>
<evidence type="ECO:0000256" key="8">
    <source>
        <dbReference type="ARBA" id="ARBA00023136"/>
    </source>
</evidence>
<feature type="transmembrane region" description="Helical" evidence="14">
    <location>
        <begin position="362"/>
        <end position="383"/>
    </location>
</feature>
<keyword evidence="7" id="KW-0406">Ion transport</keyword>
<dbReference type="GO" id="GO:0016020">
    <property type="term" value="C:membrane"/>
    <property type="evidence" value="ECO:0007669"/>
    <property type="project" value="UniProtKB-SubCell"/>
</dbReference>
<evidence type="ECO:0000256" key="14">
    <source>
        <dbReference type="SAM" id="Phobius"/>
    </source>
</evidence>
<feature type="transmembrane region" description="Helical" evidence="14">
    <location>
        <begin position="145"/>
        <end position="163"/>
    </location>
</feature>
<dbReference type="InterPro" id="IPR001320">
    <property type="entry name" value="Iontro_rcpt_C"/>
</dbReference>
<feature type="region of interest" description="Disordered" evidence="13">
    <location>
        <begin position="1134"/>
        <end position="1191"/>
    </location>
</feature>
<dbReference type="FunFam" id="3.40.190.10:FF:000150">
    <property type="entry name" value="Glutamate receptor 2.7"/>
    <property type="match status" value="2"/>
</dbReference>
<dbReference type="Proteomes" id="UP000026960">
    <property type="component" value="Chromosome 6"/>
</dbReference>
<evidence type="ECO:0000256" key="13">
    <source>
        <dbReference type="SAM" id="MobiDB-lite"/>
    </source>
</evidence>
<keyword evidence="4 14" id="KW-0812">Transmembrane</keyword>
<feature type="region of interest" description="Disordered" evidence="13">
    <location>
        <begin position="1047"/>
        <end position="1070"/>
    </location>
</feature>
<evidence type="ECO:0000256" key="3">
    <source>
        <dbReference type="ARBA" id="ARBA00022448"/>
    </source>
</evidence>
<dbReference type="Gene3D" id="1.10.287.70">
    <property type="match status" value="2"/>
</dbReference>
<keyword evidence="6 14" id="KW-1133">Transmembrane helix</keyword>
<feature type="region of interest" description="Disordered" evidence="13">
    <location>
        <begin position="614"/>
        <end position="642"/>
    </location>
</feature>
<dbReference type="Gene3D" id="3.40.190.10">
    <property type="entry name" value="Periplasmic binding protein-like II"/>
    <property type="match status" value="3"/>
</dbReference>
<evidence type="ECO:0000256" key="9">
    <source>
        <dbReference type="ARBA" id="ARBA00023170"/>
    </source>
</evidence>
<dbReference type="SMART" id="SM00079">
    <property type="entry name" value="PBPe"/>
    <property type="match status" value="2"/>
</dbReference>
<sequence length="1277" mass="138834">MPPVAGVTGTHPVGPETGRINVGVRRNLKIAVPLKHGFSAFVNVSDQGVTGYCIDVFEAAMKKLPNHLSYEFVVFNGSYDQLVQSVSSGINDAAVGDITITADRASQVELTMPYTESGVSMLVLAKNESESTIKWVFLKPLTKELWFATMIFFLFTALVISMIERPRNMEFQGSRTRHWCFVVLVLVQSYGANLASILTVKRFQPSVTDLDQLLSNGDYVGYQEGSFVHSFLTRRGFSEARLRSYSKKQEYAEALRNGSKNGGVSAIVDEIPFLTAVVSDPHYKNEFQMLKRIYKTPGFGFVFPPGFPLVHNLSTAMLDVTSGDEGSRMEVKWFGAEAVSPSNAIPNTDLTPLTLQSFSGLFIIYGFMSALVLMISISMSVLAQYTKIRVSDVQSPGVDDGNGAHEGSNQAQNSMGNGFVADIPSMKSELTTVPSISMGVSNVLMAKSLDQFRVALCLQIPPRQYDYMVMLSVLWKYKNKNAPSLHLLQRRRLLAVAAAFLSLLALRNAAAAASPAPVRVGVVVDMTSGEGRRSLAGISMAVEDFHRRRHRPGSAAVVELRVRDSCGDDDAAAARAAEDLIKNAQVQAIIVTTEADTAVVARLRRRHRVPILAFPISGGAPPPSSHHPPHHATATAPPFGADHTSAKAALTGILTAIFSSARRAGGSPPHGRRYNAGAPTGRRLDRRRLAGRRSSSSSSSGEVLRIAVPRKTGFQAFVDVRIDPDTKRQNITGYCIDVFNAAMARVRPRRKYVFHAFDGSYDDLVRNVSSGKFSAAVGDVTITADRENLVEFTMPYTSSGVSLLVPEENDSKPIQWIFVKPLTRDLWLATIGFFFYTGFVVWMIEQPRNPEYQGSSVRQLSTASYFAFSTLTFSHGQIIKSPLSKIVVVIWCFVVLILVQSYTASLSSMLTAKRLRPSVKSLDQLLLTGDYVGYQNGSFVGSLLKKRGFMPSRLRSYGTQKEYAEALRKGSMNGGVSAIVDEIPYLTSFLSNPQYQKEFQMINRFYKTPGFGFVFPLGSPLVHDLSTAILNLTGEPEGSNIEEKWFGSSEQSTGGDANPSSSSSSSSDSNPLTLQSFSGLFIISGCISALMLLISVANRVICAKCAKEARVHEVEHGGSTSSSSTEQSTPLHIVIDSNPEPDQAVQEDGNDGFQDAQPMQARVGDERHHPVQNCRHNGPPPPKSPPLPFATQAAGPARLAGARLAAALGQQPAFAASSTHGSRAPSLPVLLPRAPVLHWSASSSAAPKSLSPSTIYLLMKLYINCDVPILWVVQLKT</sequence>
<evidence type="ECO:0000256" key="11">
    <source>
        <dbReference type="ARBA" id="ARBA00023286"/>
    </source>
</evidence>
<feature type="domain" description="Ionotropic glutamate receptor C-terminal" evidence="15">
    <location>
        <begin position="27"/>
        <end position="336"/>
    </location>
</feature>
<evidence type="ECO:0000256" key="10">
    <source>
        <dbReference type="ARBA" id="ARBA00023180"/>
    </source>
</evidence>
<evidence type="ECO:0000256" key="1">
    <source>
        <dbReference type="ARBA" id="ARBA00004141"/>
    </source>
</evidence>
<feature type="transmembrane region" description="Helical" evidence="14">
    <location>
        <begin position="179"/>
        <end position="200"/>
    </location>
</feature>
<accession>A0A0D3GDP1</accession>
<name>A0A0D3GDP1_9ORYZ</name>
<dbReference type="eggNOG" id="KOG1052">
    <property type="taxonomic scope" value="Eukaryota"/>
</dbReference>
<evidence type="ECO:0000256" key="2">
    <source>
        <dbReference type="ARBA" id="ARBA00008685"/>
    </source>
</evidence>
<dbReference type="Gramene" id="OBART06G05770.1">
    <property type="protein sequence ID" value="OBART06G05770.1"/>
    <property type="gene ID" value="OBART06G05770"/>
</dbReference>
<feature type="compositionally biased region" description="Low complexity" evidence="13">
    <location>
        <begin position="1060"/>
        <end position="1069"/>
    </location>
</feature>
<dbReference type="Pfam" id="PF00060">
    <property type="entry name" value="Lig_chan"/>
    <property type="match status" value="2"/>
</dbReference>
<keyword evidence="17" id="KW-1185">Reference proteome</keyword>
<proteinExistence type="inferred from homology"/>
<keyword evidence="12" id="KW-0407">Ion channel</keyword>
<evidence type="ECO:0000256" key="4">
    <source>
        <dbReference type="ARBA" id="ARBA00022692"/>
    </source>
</evidence>
<evidence type="ECO:0000256" key="5">
    <source>
        <dbReference type="ARBA" id="ARBA00022729"/>
    </source>
</evidence>
<dbReference type="Gene3D" id="3.40.50.2300">
    <property type="match status" value="1"/>
</dbReference>
<evidence type="ECO:0000313" key="16">
    <source>
        <dbReference type="EnsemblPlants" id="OBART06G05770.1"/>
    </source>
</evidence>
<reference evidence="16" key="1">
    <citation type="journal article" date="2009" name="Rice">
        <title>De Novo Next Generation Sequencing of Plant Genomes.</title>
        <authorList>
            <person name="Rounsley S."/>
            <person name="Marri P.R."/>
            <person name="Yu Y."/>
            <person name="He R."/>
            <person name="Sisneros N."/>
            <person name="Goicoechea J.L."/>
            <person name="Lee S.J."/>
            <person name="Angelova A."/>
            <person name="Kudrna D."/>
            <person name="Luo M."/>
            <person name="Affourtit J."/>
            <person name="Desany B."/>
            <person name="Knight J."/>
            <person name="Niazi F."/>
            <person name="Egholm M."/>
            <person name="Wing R.A."/>
        </authorList>
    </citation>
    <scope>NUCLEOTIDE SEQUENCE [LARGE SCALE GENOMIC DNA]</scope>
    <source>
        <strain evidence="16">cv. IRGC 105608</strain>
    </source>
</reference>
<keyword evidence="9" id="KW-0675">Receptor</keyword>
<feature type="compositionally biased region" description="Polar residues" evidence="13">
    <location>
        <begin position="1048"/>
        <end position="1059"/>
    </location>
</feature>
<dbReference type="STRING" id="65489.A0A0D3GDP1"/>
<feature type="transmembrane region" description="Helical" evidence="14">
    <location>
        <begin position="886"/>
        <end position="906"/>
    </location>
</feature>
<feature type="compositionally biased region" description="Low complexity" evidence="13">
    <location>
        <begin position="692"/>
        <end position="701"/>
    </location>
</feature>
<evidence type="ECO:0000256" key="6">
    <source>
        <dbReference type="ARBA" id="ARBA00022989"/>
    </source>
</evidence>
<comment type="similarity">
    <text evidence="2">Belongs to the glutamate-gated ion channel (TC 1.A.10.1) family.</text>
</comment>
<feature type="compositionally biased region" description="Pro residues" evidence="13">
    <location>
        <begin position="1178"/>
        <end position="1188"/>
    </location>
</feature>
<keyword evidence="5" id="KW-0732">Signal</keyword>
<dbReference type="CDD" id="cd13686">
    <property type="entry name" value="GluR_Plant"/>
    <property type="match status" value="2"/>
</dbReference>
<keyword evidence="8 14" id="KW-0472">Membrane</keyword>
<dbReference type="HOGENOM" id="CLU_263452_0_0_1"/>
<feature type="transmembrane region" description="Helical" evidence="14">
    <location>
        <begin position="1077"/>
        <end position="1097"/>
    </location>
</feature>